<feature type="repeat" description="WD" evidence="3">
    <location>
        <begin position="251"/>
        <end position="292"/>
    </location>
</feature>
<reference evidence="4 5" key="1">
    <citation type="journal article" date="2013" name="Curr. Biol.">
        <title>The Genome of the Foraminiferan Reticulomyxa filosa.</title>
        <authorList>
            <person name="Glockner G."/>
            <person name="Hulsmann N."/>
            <person name="Schleicher M."/>
            <person name="Noegel A.A."/>
            <person name="Eichinger L."/>
            <person name="Gallinger C."/>
            <person name="Pawlowski J."/>
            <person name="Sierra R."/>
            <person name="Euteneuer U."/>
            <person name="Pillet L."/>
            <person name="Moustafa A."/>
            <person name="Platzer M."/>
            <person name="Groth M."/>
            <person name="Szafranski K."/>
            <person name="Schliwa M."/>
        </authorList>
    </citation>
    <scope>NUCLEOTIDE SEQUENCE [LARGE SCALE GENOMIC DNA]</scope>
</reference>
<feature type="repeat" description="WD" evidence="3">
    <location>
        <begin position="460"/>
        <end position="491"/>
    </location>
</feature>
<dbReference type="PRINTS" id="PR00320">
    <property type="entry name" value="GPROTEINBRPT"/>
</dbReference>
<dbReference type="PROSITE" id="PS50082">
    <property type="entry name" value="WD_REPEATS_2"/>
    <property type="match status" value="6"/>
</dbReference>
<dbReference type="PANTHER" id="PTHR19879">
    <property type="entry name" value="TRANSCRIPTION INITIATION FACTOR TFIID"/>
    <property type="match status" value="1"/>
</dbReference>
<feature type="repeat" description="WD" evidence="3">
    <location>
        <begin position="209"/>
        <end position="250"/>
    </location>
</feature>
<dbReference type="InterPro" id="IPR001680">
    <property type="entry name" value="WD40_rpt"/>
</dbReference>
<comment type="caution">
    <text evidence="4">The sequence shown here is derived from an EMBL/GenBank/DDBJ whole genome shotgun (WGS) entry which is preliminary data.</text>
</comment>
<dbReference type="Pfam" id="PF00400">
    <property type="entry name" value="WD40"/>
    <property type="match status" value="2"/>
</dbReference>
<dbReference type="Gene3D" id="2.130.10.10">
    <property type="entry name" value="YVTN repeat-like/Quinoprotein amine dehydrogenase"/>
    <property type="match status" value="4"/>
</dbReference>
<dbReference type="AlphaFoldDB" id="X6MSP8"/>
<dbReference type="PROSITE" id="PS50294">
    <property type="entry name" value="WD_REPEATS_REGION"/>
    <property type="match status" value="6"/>
</dbReference>
<organism evidence="4 5">
    <name type="scientific">Reticulomyxa filosa</name>
    <dbReference type="NCBI Taxonomy" id="46433"/>
    <lineage>
        <taxon>Eukaryota</taxon>
        <taxon>Sar</taxon>
        <taxon>Rhizaria</taxon>
        <taxon>Retaria</taxon>
        <taxon>Foraminifera</taxon>
        <taxon>Monothalamids</taxon>
        <taxon>Reticulomyxidae</taxon>
        <taxon>Reticulomyxa</taxon>
    </lineage>
</organism>
<keyword evidence="2" id="KW-0677">Repeat</keyword>
<keyword evidence="1 3" id="KW-0853">WD repeat</keyword>
<feature type="repeat" description="WD" evidence="3">
    <location>
        <begin position="334"/>
        <end position="375"/>
    </location>
</feature>
<dbReference type="InterPro" id="IPR020472">
    <property type="entry name" value="WD40_PAC1"/>
</dbReference>
<dbReference type="PROSITE" id="PS00678">
    <property type="entry name" value="WD_REPEATS_1"/>
    <property type="match status" value="5"/>
</dbReference>
<evidence type="ECO:0000313" key="5">
    <source>
        <dbReference type="Proteomes" id="UP000023152"/>
    </source>
</evidence>
<dbReference type="Proteomes" id="UP000023152">
    <property type="component" value="Unassembled WGS sequence"/>
</dbReference>
<dbReference type="InterPro" id="IPR019775">
    <property type="entry name" value="WD40_repeat_CS"/>
</dbReference>
<dbReference type="SMART" id="SM00320">
    <property type="entry name" value="WD40"/>
    <property type="match status" value="8"/>
</dbReference>
<evidence type="ECO:0000313" key="4">
    <source>
        <dbReference type="EMBL" id="ETO16706.1"/>
    </source>
</evidence>
<accession>X6MSP8</accession>
<dbReference type="Pfam" id="PF25173">
    <property type="entry name" value="Beta-prop_WDR3_1st"/>
    <property type="match status" value="1"/>
</dbReference>
<evidence type="ECO:0000256" key="2">
    <source>
        <dbReference type="ARBA" id="ARBA00022737"/>
    </source>
</evidence>
<protein>
    <submittedName>
        <fullName evidence="4">Uncharacterized protein</fullName>
    </submittedName>
</protein>
<proteinExistence type="predicted"/>
<dbReference type="PANTHER" id="PTHR19879:SF9">
    <property type="entry name" value="TRANSCRIPTION INITIATION FACTOR TFIID SUBUNIT 5"/>
    <property type="match status" value="1"/>
</dbReference>
<dbReference type="SUPFAM" id="SSF50978">
    <property type="entry name" value="WD40 repeat-like"/>
    <property type="match status" value="2"/>
</dbReference>
<dbReference type="CDD" id="cd00200">
    <property type="entry name" value="WD40"/>
    <property type="match status" value="1"/>
</dbReference>
<gene>
    <name evidence="4" type="ORF">RFI_20634</name>
</gene>
<evidence type="ECO:0000256" key="3">
    <source>
        <dbReference type="PROSITE-ProRule" id="PRU00221"/>
    </source>
</evidence>
<feature type="repeat" description="WD" evidence="3">
    <location>
        <begin position="376"/>
        <end position="417"/>
    </location>
</feature>
<dbReference type="OrthoDB" id="256303at2759"/>
<name>X6MSP8_RETFI</name>
<keyword evidence="5" id="KW-1185">Reference proteome</keyword>
<dbReference type="EMBL" id="ASPP01017936">
    <property type="protein sequence ID" value="ETO16706.1"/>
    <property type="molecule type" value="Genomic_DNA"/>
</dbReference>
<sequence length="497" mass="56735">MKTLVGHKKLVLDDVQSGKELRRSEGDFCDAEIVKLSMDDLRIITCTKNRKIQIWDTNTMTVVQKTKANSNDISTKCIAKKKQQILILFADFFSQTQSRNYNILENLFKLASQYCNSQLFEQGKLRRRMKEDMVVTLTFSYTTFFLLYDVLLKDEKADNEIATILQRWLRTASINLGWINDFNKIVARYTQVFLIDKISGEHFKLLGVINGHSRAVTSVNFSSDGTKIASASWDTTVRIWDVASMKEIDRLLGHYNWVNDANFSLDGKMVVSSSDDQTIRLWDISSGQEMRKLRRAEHSITKSKFSPDGNTIVSCEKTIIQLWDVTSRQELKKMQGHTNLVTDVEFSPDGKFIVSSSNDKTIAIWNVLSGQRVRQLQGHSSFVLRAKYSLDGSNIVSGSYDGTIRIWDVSSGAELVKFQGHSDAVSDVQFLPGKKFIVSCSFDKTIRIWDIRSRHEVQQLLRHRKDITALDVSPDGKMMVSSSEDETIMLWARIKTI</sequence>
<feature type="repeat" description="WD" evidence="3">
    <location>
        <begin position="418"/>
        <end position="459"/>
    </location>
</feature>
<evidence type="ECO:0000256" key="1">
    <source>
        <dbReference type="ARBA" id="ARBA00022574"/>
    </source>
</evidence>
<dbReference type="InterPro" id="IPR036322">
    <property type="entry name" value="WD40_repeat_dom_sf"/>
</dbReference>
<dbReference type="InterPro" id="IPR015943">
    <property type="entry name" value="WD40/YVTN_repeat-like_dom_sf"/>
</dbReference>